<evidence type="ECO:0000313" key="2">
    <source>
        <dbReference type="Proteomes" id="UP000095751"/>
    </source>
</evidence>
<dbReference type="KEGG" id="fcy:FRACYDRAFT_219928"/>
<accession>A0A1E7EZT9</accession>
<proteinExistence type="predicted"/>
<protein>
    <submittedName>
        <fullName evidence="1">Uncharacterized protein</fullName>
    </submittedName>
</protein>
<dbReference type="AlphaFoldDB" id="A0A1E7EZT9"/>
<organism evidence="1 2">
    <name type="scientific">Fragilariopsis cylindrus CCMP1102</name>
    <dbReference type="NCBI Taxonomy" id="635003"/>
    <lineage>
        <taxon>Eukaryota</taxon>
        <taxon>Sar</taxon>
        <taxon>Stramenopiles</taxon>
        <taxon>Ochrophyta</taxon>
        <taxon>Bacillariophyta</taxon>
        <taxon>Bacillariophyceae</taxon>
        <taxon>Bacillariophycidae</taxon>
        <taxon>Bacillariales</taxon>
        <taxon>Bacillariaceae</taxon>
        <taxon>Fragilariopsis</taxon>
    </lineage>
</organism>
<evidence type="ECO:0000313" key="1">
    <source>
        <dbReference type="EMBL" id="OEU11376.1"/>
    </source>
</evidence>
<reference evidence="1 2" key="1">
    <citation type="submission" date="2016-09" db="EMBL/GenBank/DDBJ databases">
        <title>Extensive genetic diversity and differential bi-allelic expression allows diatom success in the polar Southern Ocean.</title>
        <authorList>
            <consortium name="DOE Joint Genome Institute"/>
            <person name="Mock T."/>
            <person name="Otillar R.P."/>
            <person name="Strauss J."/>
            <person name="Dupont C."/>
            <person name="Frickenhaus S."/>
            <person name="Maumus F."/>
            <person name="Mcmullan M."/>
            <person name="Sanges R."/>
            <person name="Schmutz J."/>
            <person name="Toseland A."/>
            <person name="Valas R."/>
            <person name="Veluchamy A."/>
            <person name="Ward B.J."/>
            <person name="Allen A."/>
            <person name="Barry K."/>
            <person name="Falciatore A."/>
            <person name="Ferrante M."/>
            <person name="Fortunato A.E."/>
            <person name="Gloeckner G."/>
            <person name="Gruber A."/>
            <person name="Hipkin R."/>
            <person name="Janech M."/>
            <person name="Kroth P."/>
            <person name="Leese F."/>
            <person name="Lindquist E."/>
            <person name="Lyon B.R."/>
            <person name="Martin J."/>
            <person name="Mayer C."/>
            <person name="Parker M."/>
            <person name="Quesneville H."/>
            <person name="Raymond J."/>
            <person name="Uhlig C."/>
            <person name="Valentin K.U."/>
            <person name="Worden A.Z."/>
            <person name="Armbrust E.V."/>
            <person name="Bowler C."/>
            <person name="Green B."/>
            <person name="Moulton V."/>
            <person name="Van Oosterhout C."/>
            <person name="Grigoriev I."/>
        </authorList>
    </citation>
    <scope>NUCLEOTIDE SEQUENCE [LARGE SCALE GENOMIC DNA]</scope>
    <source>
        <strain evidence="1 2">CCMP1102</strain>
    </source>
</reference>
<dbReference type="EMBL" id="KV784368">
    <property type="protein sequence ID" value="OEU11376.1"/>
    <property type="molecule type" value="Genomic_DNA"/>
</dbReference>
<keyword evidence="2" id="KW-1185">Reference proteome</keyword>
<dbReference type="Proteomes" id="UP000095751">
    <property type="component" value="Unassembled WGS sequence"/>
</dbReference>
<dbReference type="InParanoid" id="A0A1E7EZT9"/>
<sequence length="75" mass="8648">MNDTTTITTPTTITDGWDDIEPINIDYNNYNAEDDYEPYPFDNNMMDNLSLMDSEIDCFFIFVITVVIHDIISIG</sequence>
<gene>
    <name evidence="1" type="ORF">FRACYDRAFT_219928</name>
</gene>
<name>A0A1E7EZT9_9STRA</name>